<dbReference type="InterPro" id="IPR026508">
    <property type="entry name" value="TMEM164"/>
</dbReference>
<protein>
    <recommendedName>
        <fullName evidence="3">Transmembrane protein 164</fullName>
    </recommendedName>
</protein>
<dbReference type="PANTHER" id="PTHR20948:SF2">
    <property type="entry name" value="TRANSMEMBRANE PROTEIN 164"/>
    <property type="match status" value="1"/>
</dbReference>
<sequence>MQLPMEEWRRSNKERVHSSNVIGLSDLNRQSEDKKDAAAAEERGKTYTLALAILIPDPDQYRIRLGAFGYGAHIAIYYLPFEVEVYYLQHILLYIVPIYLLRKGGVNDGFRLAFLYILGMMTEVNLNNMLCPAISDPFYGPWYRIWASGHQTLMTMIHGKLIVALFSPGLPGYKFLMELISFSGKKGYGAHTAKCCVGSVIYLRRWAIYYVALC</sequence>
<organism evidence="1 2">
    <name type="scientific">Ranitomeya imitator</name>
    <name type="common">mimic poison frog</name>
    <dbReference type="NCBI Taxonomy" id="111125"/>
    <lineage>
        <taxon>Eukaryota</taxon>
        <taxon>Metazoa</taxon>
        <taxon>Chordata</taxon>
        <taxon>Craniata</taxon>
        <taxon>Vertebrata</taxon>
        <taxon>Euteleostomi</taxon>
        <taxon>Amphibia</taxon>
        <taxon>Batrachia</taxon>
        <taxon>Anura</taxon>
        <taxon>Neobatrachia</taxon>
        <taxon>Hyloidea</taxon>
        <taxon>Dendrobatidae</taxon>
        <taxon>Dendrobatinae</taxon>
        <taxon>Ranitomeya</taxon>
    </lineage>
</organism>
<comment type="caution">
    <text evidence="1">The sequence shown here is derived from an EMBL/GenBank/DDBJ whole genome shotgun (WGS) entry which is preliminary data.</text>
</comment>
<gene>
    <name evidence="1" type="ORF">RIMI_LOCUS4052291</name>
</gene>
<accession>A0ABN9L0A7</accession>
<keyword evidence="2" id="KW-1185">Reference proteome</keyword>
<dbReference type="Proteomes" id="UP001176940">
    <property type="component" value="Unassembled WGS sequence"/>
</dbReference>
<evidence type="ECO:0000313" key="1">
    <source>
        <dbReference type="EMBL" id="CAJ0929976.1"/>
    </source>
</evidence>
<dbReference type="EMBL" id="CAUEEQ010006346">
    <property type="protein sequence ID" value="CAJ0929976.1"/>
    <property type="molecule type" value="Genomic_DNA"/>
</dbReference>
<dbReference type="Pfam" id="PF14808">
    <property type="entry name" value="TMEM164"/>
    <property type="match status" value="1"/>
</dbReference>
<evidence type="ECO:0000313" key="2">
    <source>
        <dbReference type="Proteomes" id="UP001176940"/>
    </source>
</evidence>
<proteinExistence type="predicted"/>
<evidence type="ECO:0008006" key="3">
    <source>
        <dbReference type="Google" id="ProtNLM"/>
    </source>
</evidence>
<dbReference type="PANTHER" id="PTHR20948">
    <property type="entry name" value="TRANSMEMBRANE PROTEIN 164"/>
    <property type="match status" value="1"/>
</dbReference>
<reference evidence="1" key="1">
    <citation type="submission" date="2023-07" db="EMBL/GenBank/DDBJ databases">
        <authorList>
            <person name="Stuckert A."/>
        </authorList>
    </citation>
    <scope>NUCLEOTIDE SEQUENCE</scope>
</reference>
<name>A0ABN9L0A7_9NEOB</name>